<dbReference type="RefSeq" id="WP_197012961.1">
    <property type="nucleotide sequence ID" value="NZ_BAABES010000016.1"/>
</dbReference>
<reference evidence="3" key="1">
    <citation type="submission" date="2020-11" db="EMBL/GenBank/DDBJ databases">
        <title>Sequencing the genomes of 1000 actinobacteria strains.</title>
        <authorList>
            <person name="Klenk H.-P."/>
        </authorList>
    </citation>
    <scope>NUCLEOTIDE SEQUENCE</scope>
    <source>
        <strain evidence="3">DSM 43175</strain>
    </source>
</reference>
<dbReference type="GO" id="GO:0046872">
    <property type="term" value="F:metal ion binding"/>
    <property type="evidence" value="ECO:0007669"/>
    <property type="project" value="UniProtKB-KW"/>
</dbReference>
<dbReference type="InterPro" id="IPR034686">
    <property type="entry name" value="Terpene_cyclase-like_2"/>
</dbReference>
<gene>
    <name evidence="3" type="ORF">IW256_004624</name>
</gene>
<keyword evidence="2" id="KW-0479">Metal-binding</keyword>
<keyword evidence="2" id="KW-0460">Magnesium</keyword>
<dbReference type="Proteomes" id="UP000614047">
    <property type="component" value="Unassembled WGS sequence"/>
</dbReference>
<dbReference type="SUPFAM" id="SSF48576">
    <property type="entry name" value="Terpenoid synthases"/>
    <property type="match status" value="2"/>
</dbReference>
<proteinExistence type="inferred from homology"/>
<keyword evidence="4" id="KW-1185">Reference proteome</keyword>
<organism evidence="3 4">
    <name type="scientific">Actinomadura viridis</name>
    <dbReference type="NCBI Taxonomy" id="58110"/>
    <lineage>
        <taxon>Bacteria</taxon>
        <taxon>Bacillati</taxon>
        <taxon>Actinomycetota</taxon>
        <taxon>Actinomycetes</taxon>
        <taxon>Streptosporangiales</taxon>
        <taxon>Thermomonosporaceae</taxon>
        <taxon>Actinomadura</taxon>
    </lineage>
</organism>
<dbReference type="Pfam" id="PF19086">
    <property type="entry name" value="Terpene_syn_C_2"/>
    <property type="match status" value="2"/>
</dbReference>
<sequence>MQPFELPDFYVVHPARLNPHVEGARLHSTEWARRMGMLDDTRDPGTPEIWDEEKLAAMDYALLCAYTHPDCAAPELDLITDWYVWVFYFDDHFLEVYKKPRDQEGARAYLDRLCAFMGPEPPEPRNAAERGLADLWARTVPARSASWRARFAESTENLVRESLWELSNITDDRVPNPVEYIEVRRKVGGAPWSADLVEHAVNAEVPERVAGTRPLRVLKDAFSDGVHLRNDIFSYQRETEREGEVNNCVLVVERFLGVGPQRAAEVVNDMLTSRLRQFENTALTEVPHIFEEHALDPAERAAVFAYVKGLQDWQSGGHEWHLRSSRYMNRGAVSRAPGGPSGLGTTAARLATALRAAAPSPLAAPFRPVGPAPLPEFTMPYEARVNPHRERAGHAVVRWCGAMGMYEPVARHPDPVWTAELLDGFAFAVCAASLDPDSTAEELEQATQWLAWGTYGDDYFPAIFFRDRDMAGAKAFVARMPLFMPLDCGATPPPATPVEAGLADLWRRTAAPMPMSGREEFRATVEDMVESWLWELHNHMQDRIPDPVDYLEMRRRTFGSDLTMCLTRLAHGNRVPPEVYRTRVIQGMENAVMDYACLLNDVFSYQKEVEFEGERLNGVLAVEHMLGCGRDAAVAIVDDLMTSRLRQFQRTAAEELPLLFEEFGLDEEAREILGGYVVELQNWMAGILKWHRETRRYGEEDLLRRYGRRHRLLPGPNGPGTSATRIRWPWPETAARSPLPEPSGPLAAYG</sequence>
<dbReference type="EC" id="4.2.3.-" evidence="2"/>
<dbReference type="Gene3D" id="1.10.600.10">
    <property type="entry name" value="Farnesyl Diphosphate Synthase"/>
    <property type="match status" value="2"/>
</dbReference>
<name>A0A931DMU1_9ACTN</name>
<dbReference type="GO" id="GO:0010333">
    <property type="term" value="F:terpene synthase activity"/>
    <property type="evidence" value="ECO:0007669"/>
    <property type="project" value="InterPro"/>
</dbReference>
<dbReference type="SFLD" id="SFLDS00005">
    <property type="entry name" value="Isoprenoid_Synthase_Type_I"/>
    <property type="match status" value="2"/>
</dbReference>
<evidence type="ECO:0000256" key="1">
    <source>
        <dbReference type="ARBA" id="ARBA00023239"/>
    </source>
</evidence>
<evidence type="ECO:0000313" key="4">
    <source>
        <dbReference type="Proteomes" id="UP000614047"/>
    </source>
</evidence>
<dbReference type="EMBL" id="JADOUA010000001">
    <property type="protein sequence ID" value="MBG6090511.1"/>
    <property type="molecule type" value="Genomic_DNA"/>
</dbReference>
<accession>A0A931DMU1</accession>
<dbReference type="InterPro" id="IPR008949">
    <property type="entry name" value="Isoprenoid_synthase_dom_sf"/>
</dbReference>
<evidence type="ECO:0000313" key="3">
    <source>
        <dbReference type="EMBL" id="MBG6090511.1"/>
    </source>
</evidence>
<dbReference type="AlphaFoldDB" id="A0A931DMU1"/>
<dbReference type="PANTHER" id="PTHR35201">
    <property type="entry name" value="TERPENE SYNTHASE"/>
    <property type="match status" value="1"/>
</dbReference>
<comment type="cofactor">
    <cofactor evidence="2">
        <name>Mg(2+)</name>
        <dbReference type="ChEBI" id="CHEBI:18420"/>
    </cofactor>
</comment>
<evidence type="ECO:0000256" key="2">
    <source>
        <dbReference type="RuleBase" id="RU366034"/>
    </source>
</evidence>
<comment type="caution">
    <text evidence="3">The sequence shown here is derived from an EMBL/GenBank/DDBJ whole genome shotgun (WGS) entry which is preliminary data.</text>
</comment>
<comment type="similarity">
    <text evidence="2">Belongs to the terpene synthase family.</text>
</comment>
<keyword evidence="1 2" id="KW-0456">Lyase</keyword>
<dbReference type="PANTHER" id="PTHR35201:SF4">
    <property type="entry name" value="BETA-PINACENE SYNTHASE-RELATED"/>
    <property type="match status" value="1"/>
</dbReference>
<dbReference type="SFLD" id="SFLDG01020">
    <property type="entry name" value="Terpene_Cyclase_Like_2"/>
    <property type="match status" value="2"/>
</dbReference>
<protein>
    <recommendedName>
        <fullName evidence="2">Terpene synthase</fullName>
        <ecNumber evidence="2">4.2.3.-</ecNumber>
    </recommendedName>
</protein>